<dbReference type="Gene3D" id="3.40.630.170">
    <property type="match status" value="1"/>
</dbReference>
<dbReference type="InterPro" id="IPR016181">
    <property type="entry name" value="Acyl_CoA_acyltransferase"/>
</dbReference>
<comment type="similarity">
    <text evidence="1 6">Belongs to the NMT family.</text>
</comment>
<evidence type="ECO:0000256" key="1">
    <source>
        <dbReference type="ARBA" id="ARBA00009469"/>
    </source>
</evidence>
<dbReference type="Pfam" id="PF02799">
    <property type="entry name" value="NMT_C"/>
    <property type="match status" value="1"/>
</dbReference>
<dbReference type="InterPro" id="IPR022676">
    <property type="entry name" value="NMT_N"/>
</dbReference>
<dbReference type="PANTHER" id="PTHR11377:SF5">
    <property type="entry name" value="GLYCYLPEPTIDE N-TETRADECANOYLTRANSFERASE"/>
    <property type="match status" value="1"/>
</dbReference>
<dbReference type="EMBL" id="UZAL01001699">
    <property type="protein sequence ID" value="VDO78817.1"/>
    <property type="molecule type" value="Genomic_DNA"/>
</dbReference>
<keyword evidence="8" id="KW-1185">Reference proteome</keyword>
<dbReference type="SUPFAM" id="SSF55729">
    <property type="entry name" value="Acyl-CoA N-acyltransferases (Nat)"/>
    <property type="match status" value="2"/>
</dbReference>
<comment type="catalytic activity">
    <reaction evidence="5">
        <text>N-terminal glycyl-[protein] + tetradecanoyl-CoA = N-tetradecanoylglycyl-[protein] + CoA + H(+)</text>
        <dbReference type="Rhea" id="RHEA:15521"/>
        <dbReference type="Rhea" id="RHEA-COMP:12666"/>
        <dbReference type="Rhea" id="RHEA-COMP:12667"/>
        <dbReference type="ChEBI" id="CHEBI:15378"/>
        <dbReference type="ChEBI" id="CHEBI:57287"/>
        <dbReference type="ChEBI" id="CHEBI:57385"/>
        <dbReference type="ChEBI" id="CHEBI:64723"/>
        <dbReference type="ChEBI" id="CHEBI:133050"/>
        <dbReference type="EC" id="2.3.1.97"/>
    </reaction>
</comment>
<dbReference type="GO" id="GO:0005737">
    <property type="term" value="C:cytoplasm"/>
    <property type="evidence" value="ECO:0007669"/>
    <property type="project" value="TreeGrafter"/>
</dbReference>
<accession>A0A183NHC3</accession>
<gene>
    <name evidence="7" type="ORF">SMTD_LOCUS1509</name>
</gene>
<dbReference type="InterPro" id="IPR000903">
    <property type="entry name" value="NMT"/>
</dbReference>
<keyword evidence="3 5" id="KW-0808">Transferase</keyword>
<evidence type="ECO:0000256" key="4">
    <source>
        <dbReference type="ARBA" id="ARBA00023315"/>
    </source>
</evidence>
<dbReference type="GO" id="GO:0004379">
    <property type="term" value="F:glycylpeptide N-tetradecanoyltransferase activity"/>
    <property type="evidence" value="ECO:0007669"/>
    <property type="project" value="UniProtKB-EC"/>
</dbReference>
<reference evidence="7 8" key="1">
    <citation type="submission" date="2018-11" db="EMBL/GenBank/DDBJ databases">
        <authorList>
            <consortium name="Pathogen Informatics"/>
        </authorList>
    </citation>
    <scope>NUCLEOTIDE SEQUENCE [LARGE SCALE GENOMIC DNA]</scope>
    <source>
        <strain>Denwood</strain>
        <strain evidence="8">Zambia</strain>
    </source>
</reference>
<dbReference type="EC" id="2.3.1.97" evidence="2 5"/>
<evidence type="ECO:0000256" key="3">
    <source>
        <dbReference type="ARBA" id="ARBA00022679"/>
    </source>
</evidence>
<name>A0A183NHC3_9TREM</name>
<dbReference type="STRING" id="31246.A0A183NHC3"/>
<evidence type="ECO:0000313" key="7">
    <source>
        <dbReference type="EMBL" id="VDO78817.1"/>
    </source>
</evidence>
<protein>
    <recommendedName>
        <fullName evidence="2 5">Glycylpeptide N-tetradecanoyltransferase</fullName>
        <ecNumber evidence="2 5">2.3.1.97</ecNumber>
    </recommendedName>
</protein>
<dbReference type="Pfam" id="PF01233">
    <property type="entry name" value="NMT"/>
    <property type="match status" value="1"/>
</dbReference>
<dbReference type="InterPro" id="IPR022677">
    <property type="entry name" value="NMT_C"/>
</dbReference>
<keyword evidence="4 5" id="KW-0012">Acyltransferase</keyword>
<sequence length="245" mass="28681">MFCLNVEIVQCFGFLSYGVLSNRSPTYKRLRAKQLVEVNYLCVHKKLRSKRMAPVLIREVTRRVHLRGRFQALFTSGTLLPKPVSKCRYWHRPLNPRKLLECGFSHLTHNMTLQRTIKLYRLPEAPLVKGFRQMTKKDVPKAWPLLSEYLEKFNIHPIFTKEEFQHFFVPRDDVVYSFIVENGDGQITDFCSFYVLPSSVMKSKQHNSLRAAYSFYNVSTVTPWPALIQDMLISAKQVSLHIYSC</sequence>
<comment type="function">
    <text evidence="5">Adds a myristoyl group to the N-terminal glycine residue of certain cellular proteins.</text>
</comment>
<proteinExistence type="inferred from homology"/>
<dbReference type="AlphaFoldDB" id="A0A183NHC3"/>
<evidence type="ECO:0000256" key="2">
    <source>
        <dbReference type="ARBA" id="ARBA00012923"/>
    </source>
</evidence>
<evidence type="ECO:0000256" key="5">
    <source>
        <dbReference type="RuleBase" id="RU000586"/>
    </source>
</evidence>
<dbReference type="PANTHER" id="PTHR11377">
    <property type="entry name" value="N-MYRISTOYL TRANSFERASE"/>
    <property type="match status" value="1"/>
</dbReference>
<organism evidence="7 8">
    <name type="scientific">Schistosoma mattheei</name>
    <dbReference type="NCBI Taxonomy" id="31246"/>
    <lineage>
        <taxon>Eukaryota</taxon>
        <taxon>Metazoa</taxon>
        <taxon>Spiralia</taxon>
        <taxon>Lophotrochozoa</taxon>
        <taxon>Platyhelminthes</taxon>
        <taxon>Trematoda</taxon>
        <taxon>Digenea</taxon>
        <taxon>Strigeidida</taxon>
        <taxon>Schistosomatoidea</taxon>
        <taxon>Schistosomatidae</taxon>
        <taxon>Schistosoma</taxon>
    </lineage>
</organism>
<evidence type="ECO:0000313" key="8">
    <source>
        <dbReference type="Proteomes" id="UP000269396"/>
    </source>
</evidence>
<evidence type="ECO:0000256" key="6">
    <source>
        <dbReference type="RuleBase" id="RU004178"/>
    </source>
</evidence>
<dbReference type="Proteomes" id="UP000269396">
    <property type="component" value="Unassembled WGS sequence"/>
</dbReference>